<feature type="transmembrane region" description="Helical" evidence="1">
    <location>
        <begin position="294"/>
        <end position="316"/>
    </location>
</feature>
<dbReference type="EMBL" id="CP158299">
    <property type="protein sequence ID" value="XBV84557.1"/>
    <property type="molecule type" value="Genomic_DNA"/>
</dbReference>
<organism evidence="2">
    <name type="scientific">Deinococcus sonorensis KR-87</name>
    <dbReference type="NCBI Taxonomy" id="694439"/>
    <lineage>
        <taxon>Bacteria</taxon>
        <taxon>Thermotogati</taxon>
        <taxon>Deinococcota</taxon>
        <taxon>Deinococci</taxon>
        <taxon>Deinococcales</taxon>
        <taxon>Deinococcaceae</taxon>
        <taxon>Deinococcus</taxon>
    </lineage>
</organism>
<keyword evidence="1" id="KW-1133">Transmembrane helix</keyword>
<gene>
    <name evidence="2" type="ORF">ABOD76_14030</name>
</gene>
<dbReference type="PANTHER" id="PTHR23530:SF1">
    <property type="entry name" value="PERMEASE, MAJOR FACILITATOR SUPERFAMILY-RELATED"/>
    <property type="match status" value="1"/>
</dbReference>
<reference evidence="2" key="1">
    <citation type="submission" date="2024-06" db="EMBL/GenBank/DDBJ databases">
        <title>Draft Genome Sequence of Deinococcus sonorensis Type Strain KR-87, a Biofilm Producing Representative of the Genus Deinococcus.</title>
        <authorList>
            <person name="Boren L.S."/>
            <person name="Grosso R.A."/>
            <person name="Hugenberg-Cox A.N."/>
            <person name="Hill J.T.E."/>
            <person name="Albert C.M."/>
            <person name="Tuohy J.M."/>
        </authorList>
    </citation>
    <scope>NUCLEOTIDE SEQUENCE</scope>
    <source>
        <strain evidence="2">KR-87</strain>
    </source>
</reference>
<dbReference type="SUPFAM" id="SSF103473">
    <property type="entry name" value="MFS general substrate transporter"/>
    <property type="match status" value="1"/>
</dbReference>
<dbReference type="KEGG" id="dsc:ABOD76_14030"/>
<protein>
    <submittedName>
        <fullName evidence="2">MFS transporter</fullName>
    </submittedName>
</protein>
<dbReference type="RefSeq" id="WP_350242594.1">
    <property type="nucleotide sequence ID" value="NZ_CP158299.1"/>
</dbReference>
<keyword evidence="1" id="KW-0472">Membrane</keyword>
<dbReference type="Pfam" id="PF07690">
    <property type="entry name" value="MFS_1"/>
    <property type="match status" value="1"/>
</dbReference>
<dbReference type="CDD" id="cd06174">
    <property type="entry name" value="MFS"/>
    <property type="match status" value="1"/>
</dbReference>
<feature type="transmembrane region" description="Helical" evidence="1">
    <location>
        <begin position="12"/>
        <end position="34"/>
    </location>
</feature>
<feature type="transmembrane region" description="Helical" evidence="1">
    <location>
        <begin position="254"/>
        <end position="273"/>
    </location>
</feature>
<feature type="transmembrane region" description="Helical" evidence="1">
    <location>
        <begin position="40"/>
        <end position="60"/>
    </location>
</feature>
<keyword evidence="1" id="KW-0812">Transmembrane</keyword>
<sequence>MLFQTTPVRAYLALTSIQSLAFALAFTLQGLYFIQVAHLTPLQLLLVGAVLEGAVLLLEVPTAVVADRFSRRLSVILGCLCLGVAMLLVGAVPVFWALLLAQLVAAAGYTFLSGAEQAWLADEVGEAPAARLFLSGSQYGRMAGILGVLGALALSRWGLQWPVLAGGLLMLALSAALALCMPERGFAPDPHAGEGQWRAMASTLRSGVREVRASRVLTVLIGVAMLHGASSEAIDRLREYQLIVTTGLPGGLSGPTVFVLLSLAGLVTGMIVTEPLRRRLDPSDARQLRRTLRTLSLLMLLCLLAFALAPGFWWAASALLALGVLRGLYGPLYSGWLNQGLASGTRATVNSLAGQADALGQVSFGPLFGLLGNLAGVRTALGLAALIQLPVLWLLRRPAPDPAPDAPASAP</sequence>
<proteinExistence type="predicted"/>
<dbReference type="PANTHER" id="PTHR23530">
    <property type="entry name" value="TRANSPORT PROTEIN-RELATED"/>
    <property type="match status" value="1"/>
</dbReference>
<dbReference type="InterPro" id="IPR053160">
    <property type="entry name" value="MFS_DHA3_Transporter"/>
</dbReference>
<feature type="transmembrane region" description="Helical" evidence="1">
    <location>
        <begin position="216"/>
        <end position="234"/>
    </location>
</feature>
<feature type="transmembrane region" description="Helical" evidence="1">
    <location>
        <begin position="163"/>
        <end position="181"/>
    </location>
</feature>
<feature type="transmembrane region" description="Helical" evidence="1">
    <location>
        <begin position="72"/>
        <end position="89"/>
    </location>
</feature>
<dbReference type="InterPro" id="IPR036259">
    <property type="entry name" value="MFS_trans_sf"/>
</dbReference>
<dbReference type="InterPro" id="IPR011701">
    <property type="entry name" value="MFS"/>
</dbReference>
<dbReference type="Gene3D" id="1.20.1250.20">
    <property type="entry name" value="MFS general substrate transporter like domains"/>
    <property type="match status" value="1"/>
</dbReference>
<evidence type="ECO:0000256" key="1">
    <source>
        <dbReference type="SAM" id="Phobius"/>
    </source>
</evidence>
<dbReference type="GO" id="GO:0022857">
    <property type="term" value="F:transmembrane transporter activity"/>
    <property type="evidence" value="ECO:0007669"/>
    <property type="project" value="InterPro"/>
</dbReference>
<name>A0AAU7U7U8_9DEIO</name>
<accession>A0AAU7U7U8</accession>
<evidence type="ECO:0000313" key="2">
    <source>
        <dbReference type="EMBL" id="XBV84557.1"/>
    </source>
</evidence>
<dbReference type="AlphaFoldDB" id="A0AAU7U7U8"/>